<reference evidence="1 2" key="1">
    <citation type="submission" date="2018-06" db="EMBL/GenBank/DDBJ databases">
        <authorList>
            <consortium name="Pathogen Informatics"/>
            <person name="Doyle S."/>
        </authorList>
    </citation>
    <scope>NUCLEOTIDE SEQUENCE [LARGE SCALE GENOMIC DNA]</scope>
    <source>
        <strain evidence="1 2">NCTC12151</strain>
    </source>
</reference>
<organism evidence="1 2">
    <name type="scientific">Leminorella richardii</name>
    <dbReference type="NCBI Taxonomy" id="158841"/>
    <lineage>
        <taxon>Bacteria</taxon>
        <taxon>Pseudomonadati</taxon>
        <taxon>Pseudomonadota</taxon>
        <taxon>Gammaproteobacteria</taxon>
        <taxon>Enterobacterales</taxon>
        <taxon>Budviciaceae</taxon>
        <taxon>Leminorella</taxon>
    </lineage>
</organism>
<name>A0A2X4UM42_9GAMM</name>
<dbReference type="AlphaFoldDB" id="A0A2X4UM42"/>
<evidence type="ECO:0000313" key="1">
    <source>
        <dbReference type="EMBL" id="SQI40937.1"/>
    </source>
</evidence>
<dbReference type="RefSeq" id="WP_111740341.1">
    <property type="nucleotide sequence ID" value="NZ_LR698987.1"/>
</dbReference>
<dbReference type="Proteomes" id="UP000249005">
    <property type="component" value="Chromosome 1"/>
</dbReference>
<protein>
    <submittedName>
        <fullName evidence="1">Uncharacterized protein</fullName>
    </submittedName>
</protein>
<dbReference type="KEGG" id="lri:NCTC12151_01812"/>
<dbReference type="OrthoDB" id="286267at2"/>
<proteinExistence type="predicted"/>
<evidence type="ECO:0000313" key="2">
    <source>
        <dbReference type="Proteomes" id="UP000249005"/>
    </source>
</evidence>
<keyword evidence="2" id="KW-1185">Reference proteome</keyword>
<gene>
    <name evidence="1" type="ORF">NCTC12151_01812</name>
</gene>
<dbReference type="NCBIfam" id="TIGR04393">
    <property type="entry name" value="rpt_T5SS_PEPC"/>
    <property type="match status" value="1"/>
</dbReference>
<dbReference type="EMBL" id="LS483470">
    <property type="protein sequence ID" value="SQI40937.1"/>
    <property type="molecule type" value="Genomic_DNA"/>
</dbReference>
<sequence length="251" mass="25611">MLHKGSNANPIHLSDAVGSKGTIIAKGAAFDISGNKIAAIDTDALMRVGQYGQGSLQILDGALAHIETLHLGHYLGSEGHVLVSGQGSTLNTDNELKVGFEGLGTLTIENGGVVNTGGFAGIGNTYGDPTAANSWALVTGAGSTWNVSDGFWLHYGSSAGTQHRLDIRDGGAVNVTGYFIFNNFNTDSDAILTVSDRGSVLNVNDPSSGIGISIGNGNKGFMSITNEGLVHSSSAYVGTNTAGIGDTLVSL</sequence>
<dbReference type="InterPro" id="IPR030895">
    <property type="entry name" value="T5SS_PEPC_rpt"/>
</dbReference>
<accession>A0A2X4UM42</accession>